<dbReference type="RefSeq" id="WP_064106191.1">
    <property type="nucleotide sequence ID" value="NZ_LXSH01000022.1"/>
</dbReference>
<protein>
    <recommendedName>
        <fullName evidence="4">DUF1304 domain-containing protein</fullName>
    </recommendedName>
</protein>
<dbReference type="PANTHER" id="PTHR38446:SF1">
    <property type="entry name" value="BLL0914 PROTEIN"/>
    <property type="match status" value="1"/>
</dbReference>
<dbReference type="EMBL" id="LXSH01000022">
    <property type="protein sequence ID" value="OAM21226.1"/>
    <property type="molecule type" value="Genomic_DNA"/>
</dbReference>
<gene>
    <name evidence="2" type="ORF">A7P89_08780</name>
</gene>
<dbReference type="PANTHER" id="PTHR38446">
    <property type="entry name" value="BLL0914 PROTEIN"/>
    <property type="match status" value="1"/>
</dbReference>
<organism evidence="2 3">
    <name type="scientific">Eikenella corrodens</name>
    <dbReference type="NCBI Taxonomy" id="539"/>
    <lineage>
        <taxon>Bacteria</taxon>
        <taxon>Pseudomonadati</taxon>
        <taxon>Pseudomonadota</taxon>
        <taxon>Betaproteobacteria</taxon>
        <taxon>Neisseriales</taxon>
        <taxon>Neisseriaceae</taxon>
        <taxon>Eikenella</taxon>
    </lineage>
</organism>
<evidence type="ECO:0000313" key="2">
    <source>
        <dbReference type="EMBL" id="OAM21226.1"/>
    </source>
</evidence>
<evidence type="ECO:0000256" key="1">
    <source>
        <dbReference type="SAM" id="Phobius"/>
    </source>
</evidence>
<sequence>MSILSQILVLLTAALFGYIMYLETFATTSPATARVFKLSQEQLSEPRFNVLMRNQGIYNGCIALMLAYSALFAAQAKETTILLLFNCIAVAAYGAFTSNKSILLKQGGLPILALISLWF</sequence>
<comment type="caution">
    <text evidence="2">The sequence shown here is derived from an EMBL/GenBank/DDBJ whole genome shotgun (WGS) entry which is preliminary data.</text>
</comment>
<proteinExistence type="predicted"/>
<dbReference type="Pfam" id="PF06993">
    <property type="entry name" value="DUF1304"/>
    <property type="match status" value="1"/>
</dbReference>
<accession>A0A1A9RNV4</accession>
<evidence type="ECO:0008006" key="4">
    <source>
        <dbReference type="Google" id="ProtNLM"/>
    </source>
</evidence>
<dbReference type="Proteomes" id="UP000078103">
    <property type="component" value="Unassembled WGS sequence"/>
</dbReference>
<keyword evidence="1" id="KW-1133">Transmembrane helix</keyword>
<reference evidence="3" key="1">
    <citation type="submission" date="2016-05" db="EMBL/GenBank/DDBJ databases">
        <title>Draft genome of Corynebacterium afermentans subsp. afermentans LCDC 88199T.</title>
        <authorList>
            <person name="Bernier A.-M."/>
            <person name="Bernard K."/>
        </authorList>
    </citation>
    <scope>NUCLEOTIDE SEQUENCE [LARGE SCALE GENOMIC DNA]</scope>
    <source>
        <strain evidence="3">NML120819</strain>
    </source>
</reference>
<keyword evidence="1" id="KW-0812">Transmembrane</keyword>
<dbReference type="AlphaFoldDB" id="A0A1A9RNV4"/>
<keyword evidence="1" id="KW-0472">Membrane</keyword>
<feature type="transmembrane region" description="Helical" evidence="1">
    <location>
        <begin position="57"/>
        <end position="74"/>
    </location>
</feature>
<feature type="transmembrane region" description="Helical" evidence="1">
    <location>
        <begin position="81"/>
        <end position="96"/>
    </location>
</feature>
<dbReference type="InterPro" id="IPR009732">
    <property type="entry name" value="DUF1304"/>
</dbReference>
<evidence type="ECO:0000313" key="3">
    <source>
        <dbReference type="Proteomes" id="UP000078103"/>
    </source>
</evidence>
<name>A0A1A9RNV4_EIKCO</name>